<dbReference type="SUPFAM" id="SSF54534">
    <property type="entry name" value="FKBP-like"/>
    <property type="match status" value="1"/>
</dbReference>
<evidence type="ECO:0000313" key="2">
    <source>
        <dbReference type="EMBL" id="BCD98853.1"/>
    </source>
</evidence>
<name>A0AAN2BL80_9GAMM</name>
<dbReference type="AlphaFoldDB" id="A0AAN2BL80"/>
<dbReference type="Gene3D" id="1.10.286.20">
    <property type="match status" value="1"/>
</dbReference>
<keyword evidence="2" id="KW-0808">Transferase</keyword>
<dbReference type="InterPro" id="IPR023459">
    <property type="entry name" value="Tscrpt_elong_fac_GreA/B_fam"/>
</dbReference>
<dbReference type="GO" id="GO:0003677">
    <property type="term" value="F:DNA binding"/>
    <property type="evidence" value="ECO:0007669"/>
    <property type="project" value="InterPro"/>
</dbReference>
<dbReference type="KEGG" id="marq:MARGE09_P3054"/>
<dbReference type="EMBL" id="AP023086">
    <property type="protein sequence ID" value="BCD98853.1"/>
    <property type="molecule type" value="Genomic_DNA"/>
</dbReference>
<dbReference type="GO" id="GO:0016301">
    <property type="term" value="F:kinase activity"/>
    <property type="evidence" value="ECO:0007669"/>
    <property type="project" value="UniProtKB-KW"/>
</dbReference>
<dbReference type="GO" id="GO:0070063">
    <property type="term" value="F:RNA polymerase binding"/>
    <property type="evidence" value="ECO:0007669"/>
    <property type="project" value="InterPro"/>
</dbReference>
<evidence type="ECO:0000313" key="3">
    <source>
        <dbReference type="Proteomes" id="UP001320119"/>
    </source>
</evidence>
<dbReference type="InterPro" id="IPR036953">
    <property type="entry name" value="GreA/GreB_C_sf"/>
</dbReference>
<keyword evidence="3" id="KW-1185">Reference proteome</keyword>
<dbReference type="InterPro" id="IPR001437">
    <property type="entry name" value="Tscrpt_elong_fac_GreA/B_C"/>
</dbReference>
<keyword evidence="2" id="KW-0418">Kinase</keyword>
<dbReference type="Proteomes" id="UP001320119">
    <property type="component" value="Chromosome"/>
</dbReference>
<dbReference type="GO" id="GO:0006354">
    <property type="term" value="P:DNA-templated transcription elongation"/>
    <property type="evidence" value="ECO:0007669"/>
    <property type="project" value="TreeGrafter"/>
</dbReference>
<accession>A0AAN2BL80</accession>
<dbReference type="GO" id="GO:0032784">
    <property type="term" value="P:regulation of DNA-templated transcription elongation"/>
    <property type="evidence" value="ECO:0007669"/>
    <property type="project" value="InterPro"/>
</dbReference>
<evidence type="ECO:0000259" key="1">
    <source>
        <dbReference type="Pfam" id="PF01272"/>
    </source>
</evidence>
<protein>
    <submittedName>
        <fullName evidence="2">Regulator of nucleoside diphosphate kinase</fullName>
    </submittedName>
</protein>
<dbReference type="Gene3D" id="3.10.50.30">
    <property type="entry name" value="Transcription elongation factor, GreA/GreB, C-terminal domain"/>
    <property type="match status" value="1"/>
</dbReference>
<dbReference type="PANTHER" id="PTHR30437">
    <property type="entry name" value="TRANSCRIPTION ELONGATION FACTOR GREA"/>
    <property type="match status" value="1"/>
</dbReference>
<sequence>MKKPNVIISQSDYLKISNLLDTIDGGQNCDNLIEELERAQILPDKEMPDDVVKMHSTVTFSIATTHRTFTLKLVYPYERDKEKSISILTPAGSALIGLSVGQRIEWSLTQNSAPTTVTVKSVSN</sequence>
<gene>
    <name evidence="2" type="ORF">MARGE09_P3054</name>
</gene>
<proteinExistence type="predicted"/>
<dbReference type="NCBIfam" id="NF004396">
    <property type="entry name" value="PRK05753.1"/>
    <property type="match status" value="1"/>
</dbReference>
<reference evidence="2 3" key="1">
    <citation type="journal article" date="2022" name="IScience">
        <title>An ultrasensitive nanofiber-based assay for enzymatic hydrolysis and deep-sea microbial degradation of cellulose.</title>
        <authorList>
            <person name="Tsudome M."/>
            <person name="Tachioka M."/>
            <person name="Miyazaki M."/>
            <person name="Uchimura K."/>
            <person name="Tsuda M."/>
            <person name="Takaki Y."/>
            <person name="Deguchi S."/>
        </authorList>
    </citation>
    <scope>NUCLEOTIDE SEQUENCE [LARGE SCALE GENOMIC DNA]</scope>
    <source>
        <strain evidence="2 3">GE09</strain>
    </source>
</reference>
<dbReference type="PANTHER" id="PTHR30437:SF5">
    <property type="entry name" value="REGULATOR OF NUCLEOSIDE DIPHOSPHATE KINASE"/>
    <property type="match status" value="1"/>
</dbReference>
<dbReference type="Pfam" id="PF01272">
    <property type="entry name" value="GreA_GreB"/>
    <property type="match status" value="1"/>
</dbReference>
<organism evidence="2 3">
    <name type="scientific">Marinagarivorans cellulosilyticus</name>
    <dbReference type="NCBI Taxonomy" id="2721545"/>
    <lineage>
        <taxon>Bacteria</taxon>
        <taxon>Pseudomonadati</taxon>
        <taxon>Pseudomonadota</taxon>
        <taxon>Gammaproteobacteria</taxon>
        <taxon>Cellvibrionales</taxon>
        <taxon>Cellvibrionaceae</taxon>
        <taxon>Marinagarivorans</taxon>
    </lineage>
</organism>
<feature type="domain" description="Transcription elongation factor GreA/GreB C-terminal" evidence="1">
    <location>
        <begin position="48"/>
        <end position="123"/>
    </location>
</feature>
<dbReference type="RefSeq" id="WP_236983477.1">
    <property type="nucleotide sequence ID" value="NZ_AP023086.1"/>
</dbReference>